<keyword evidence="3 10" id="KW-0328">Glycosyltransferase</keyword>
<evidence type="ECO:0000256" key="4">
    <source>
        <dbReference type="ARBA" id="ARBA00022679"/>
    </source>
</evidence>
<dbReference type="GO" id="GO:0016763">
    <property type="term" value="F:pentosyltransferase activity"/>
    <property type="evidence" value="ECO:0007669"/>
    <property type="project" value="TreeGrafter"/>
</dbReference>
<dbReference type="PANTHER" id="PTHR33908:SF11">
    <property type="entry name" value="MEMBRANE PROTEIN"/>
    <property type="match status" value="1"/>
</dbReference>
<keyword evidence="11" id="KW-1185">Reference proteome</keyword>
<evidence type="ECO:0000256" key="8">
    <source>
        <dbReference type="SAM" id="Phobius"/>
    </source>
</evidence>
<feature type="transmembrane region" description="Helical" evidence="8">
    <location>
        <begin position="282"/>
        <end position="299"/>
    </location>
</feature>
<feature type="transmembrane region" description="Helical" evidence="8">
    <location>
        <begin position="21"/>
        <end position="41"/>
    </location>
</feature>
<keyword evidence="2" id="KW-1003">Cell membrane</keyword>
<dbReference type="Proteomes" id="UP000256269">
    <property type="component" value="Unassembled WGS sequence"/>
</dbReference>
<evidence type="ECO:0000313" key="11">
    <source>
        <dbReference type="Proteomes" id="UP000256269"/>
    </source>
</evidence>
<dbReference type="Pfam" id="PF13231">
    <property type="entry name" value="PMT_2"/>
    <property type="match status" value="1"/>
</dbReference>
<evidence type="ECO:0000256" key="6">
    <source>
        <dbReference type="ARBA" id="ARBA00022989"/>
    </source>
</evidence>
<feature type="transmembrane region" description="Helical" evidence="8">
    <location>
        <begin position="87"/>
        <end position="107"/>
    </location>
</feature>
<dbReference type="PANTHER" id="PTHR33908">
    <property type="entry name" value="MANNOSYLTRANSFERASE YKCB-RELATED"/>
    <property type="match status" value="1"/>
</dbReference>
<dbReference type="GO" id="GO:0009103">
    <property type="term" value="P:lipopolysaccharide biosynthetic process"/>
    <property type="evidence" value="ECO:0007669"/>
    <property type="project" value="UniProtKB-ARBA"/>
</dbReference>
<keyword evidence="5 8" id="KW-0812">Transmembrane</keyword>
<evidence type="ECO:0000256" key="5">
    <source>
        <dbReference type="ARBA" id="ARBA00022692"/>
    </source>
</evidence>
<proteinExistence type="predicted"/>
<evidence type="ECO:0000256" key="3">
    <source>
        <dbReference type="ARBA" id="ARBA00022676"/>
    </source>
</evidence>
<organism evidence="10 11">
    <name type="scientific">Kutzneria buriramensis</name>
    <dbReference type="NCBI Taxonomy" id="1045776"/>
    <lineage>
        <taxon>Bacteria</taxon>
        <taxon>Bacillati</taxon>
        <taxon>Actinomycetota</taxon>
        <taxon>Actinomycetes</taxon>
        <taxon>Pseudonocardiales</taxon>
        <taxon>Pseudonocardiaceae</taxon>
        <taxon>Kutzneria</taxon>
    </lineage>
</organism>
<reference evidence="10 11" key="1">
    <citation type="submission" date="2018-08" db="EMBL/GenBank/DDBJ databases">
        <title>Genomic Encyclopedia of Archaeal and Bacterial Type Strains, Phase II (KMG-II): from individual species to whole genera.</title>
        <authorList>
            <person name="Goeker M."/>
        </authorList>
    </citation>
    <scope>NUCLEOTIDE SEQUENCE [LARGE SCALE GENOMIC DNA]</scope>
    <source>
        <strain evidence="10 11">DSM 45791</strain>
    </source>
</reference>
<feature type="transmembrane region" description="Helical" evidence="8">
    <location>
        <begin position="329"/>
        <end position="349"/>
    </location>
</feature>
<dbReference type="AlphaFoldDB" id="A0A3E0H051"/>
<evidence type="ECO:0000259" key="9">
    <source>
        <dbReference type="Pfam" id="PF13231"/>
    </source>
</evidence>
<dbReference type="EMBL" id="QUNO01000017">
    <property type="protein sequence ID" value="REH35797.1"/>
    <property type="molecule type" value="Genomic_DNA"/>
</dbReference>
<gene>
    <name evidence="10" type="ORF">BCF44_117186</name>
</gene>
<keyword evidence="7 8" id="KW-0472">Membrane</keyword>
<protein>
    <submittedName>
        <fullName evidence="10">Dolichyl-phosphate-mannose-protein mannosyltransferase</fullName>
    </submittedName>
</protein>
<feature type="transmembrane region" description="Helical" evidence="8">
    <location>
        <begin position="182"/>
        <end position="201"/>
    </location>
</feature>
<accession>A0A3E0H051</accession>
<dbReference type="InterPro" id="IPR038731">
    <property type="entry name" value="RgtA/B/C-like"/>
</dbReference>
<comment type="subcellular location">
    <subcellularLocation>
        <location evidence="1">Cell membrane</location>
        <topology evidence="1">Multi-pass membrane protein</topology>
    </subcellularLocation>
</comment>
<evidence type="ECO:0000256" key="7">
    <source>
        <dbReference type="ARBA" id="ARBA00023136"/>
    </source>
</evidence>
<feature type="transmembrane region" description="Helical" evidence="8">
    <location>
        <begin position="207"/>
        <end position="226"/>
    </location>
</feature>
<feature type="domain" description="Glycosyltransferase RgtA/B/C/D-like" evidence="9">
    <location>
        <begin position="66"/>
        <end position="226"/>
    </location>
</feature>
<dbReference type="InterPro" id="IPR050297">
    <property type="entry name" value="LipidA_mod_glycosyltrf_83"/>
</dbReference>
<evidence type="ECO:0000313" key="10">
    <source>
        <dbReference type="EMBL" id="REH35797.1"/>
    </source>
</evidence>
<sequence>MRQSGGTTTTVPSSAVDVAALAVRPVAIIAGLLGITLLATAGRYGYFGDELYFVAAGHHLDFGYVDQPPLVPFLALIADTIAPGNLVVLRIPAILATVAGVFVAALMARELGGERRAQVITAAAYAVAPFLAGGGHLLATSTVDPFLWAVITWLLVRWIRVREDRLLLWAGLVTAVTSQGKYLIVFFWLIAAAAILLAGPRDLLRRPMLWLGAAIAVLTSVPALLWQARNGWPQLEMSSVIAADEHANIGGAGGFLVVLALYSGIVGVPLGLYGLWRTFRLPQLRFLGITAIGLIVVFIATGGRPYYAAGILPVLWAVGAVGLEGRKRWVPWVAWPAFLASVALVVFALPTRPVESLRGSDEVSSFIDFESVGWPQMADEVADAYRALPDDVRAHTAIVGDTYWSASVMSMYGPERGLPEPYGPNRGYWYFGVPPESATNVLYVGDNNSDLMRRHFRTVARVSTVDNKLGIQNGYQGAPIYLCTDRDEPWSALWPALRTL</sequence>
<feature type="transmembrane region" description="Helical" evidence="8">
    <location>
        <begin position="119"/>
        <end position="139"/>
    </location>
</feature>
<comment type="caution">
    <text evidence="10">The sequence shown here is derived from an EMBL/GenBank/DDBJ whole genome shotgun (WGS) entry which is preliminary data.</text>
</comment>
<keyword evidence="4 10" id="KW-0808">Transferase</keyword>
<evidence type="ECO:0000256" key="2">
    <source>
        <dbReference type="ARBA" id="ARBA00022475"/>
    </source>
</evidence>
<name>A0A3E0H051_9PSEU</name>
<feature type="transmembrane region" description="Helical" evidence="8">
    <location>
        <begin position="306"/>
        <end position="323"/>
    </location>
</feature>
<evidence type="ECO:0000256" key="1">
    <source>
        <dbReference type="ARBA" id="ARBA00004651"/>
    </source>
</evidence>
<keyword evidence="6 8" id="KW-1133">Transmembrane helix</keyword>
<feature type="transmembrane region" description="Helical" evidence="8">
    <location>
        <begin position="247"/>
        <end position="276"/>
    </location>
</feature>
<dbReference type="GO" id="GO:0005886">
    <property type="term" value="C:plasma membrane"/>
    <property type="evidence" value="ECO:0007669"/>
    <property type="project" value="UniProtKB-SubCell"/>
</dbReference>